<proteinExistence type="inferred from homology"/>
<keyword evidence="2" id="KW-0813">Transport</keyword>
<dbReference type="Pfam" id="PF03480">
    <property type="entry name" value="DctP"/>
    <property type="match status" value="1"/>
</dbReference>
<gene>
    <name evidence="5" type="ORF">GCM10022261_02570</name>
</gene>
<dbReference type="PANTHER" id="PTHR33376">
    <property type="match status" value="1"/>
</dbReference>
<organism evidence="5 6">
    <name type="scientific">Brevibacterium daeguense</name>
    <dbReference type="NCBI Taxonomy" id="909936"/>
    <lineage>
        <taxon>Bacteria</taxon>
        <taxon>Bacillati</taxon>
        <taxon>Actinomycetota</taxon>
        <taxon>Actinomycetes</taxon>
        <taxon>Micrococcales</taxon>
        <taxon>Brevibacteriaceae</taxon>
        <taxon>Brevibacterium</taxon>
    </lineage>
</organism>
<evidence type="ECO:0000313" key="5">
    <source>
        <dbReference type="EMBL" id="GAA4282726.1"/>
    </source>
</evidence>
<dbReference type="PROSITE" id="PS51257">
    <property type="entry name" value="PROKAR_LIPOPROTEIN"/>
    <property type="match status" value="1"/>
</dbReference>
<evidence type="ECO:0000256" key="4">
    <source>
        <dbReference type="SAM" id="SignalP"/>
    </source>
</evidence>
<dbReference type="Proteomes" id="UP001501586">
    <property type="component" value="Unassembled WGS sequence"/>
</dbReference>
<dbReference type="InterPro" id="IPR038404">
    <property type="entry name" value="TRAP_DctP_sf"/>
</dbReference>
<evidence type="ECO:0000256" key="3">
    <source>
        <dbReference type="ARBA" id="ARBA00022729"/>
    </source>
</evidence>
<evidence type="ECO:0000256" key="2">
    <source>
        <dbReference type="ARBA" id="ARBA00022448"/>
    </source>
</evidence>
<feature type="signal peptide" evidence="4">
    <location>
        <begin position="1"/>
        <end position="31"/>
    </location>
</feature>
<feature type="chain" id="PRO_5045791624" description="TRAP-type C4-dicarboxylate transport system substrate-binding protein" evidence="4">
    <location>
        <begin position="32"/>
        <end position="424"/>
    </location>
</feature>
<sequence length="424" mass="44229">MKKKLLTTLALATSVGLAVSGCAGSAGSAGAAGGGEGGFDYGASQAEVDAALADLEPVTLKYQPSAASPNSVMATSAHAYKEAVEERSGGKITLELVWGQAIAGYAEIDDALADGRLDLAYNLPIYNPSEYPSFDAAVTAMSGLPTSPVVGELVSNAVSGEIGWQAESLLGEYEAQGVVPLTPIIASGTYYGVCNQEGNTLDDWNGRQVRVASTSHHTVAENLGASPVSMEYVEVFEALQRGTVDCTLAQLISSAEAGVLEVAPHISYTTDENSMSSRAVGAELAGASFETLPLAYKQIIFDAANEVRPAAGATSIVNGTALAVTQAKEAGGTITPFGPEADEAIGKTNEELIAGVVDTGLLGDDIEQRIRESSDKWVAKAEELGYRDEGTIEDLDEWWDGEAVDFSDWSTAVYQESMLAHRPE</sequence>
<evidence type="ECO:0008006" key="7">
    <source>
        <dbReference type="Google" id="ProtNLM"/>
    </source>
</evidence>
<reference evidence="6" key="1">
    <citation type="journal article" date="2019" name="Int. J. Syst. Evol. Microbiol.">
        <title>The Global Catalogue of Microorganisms (GCM) 10K type strain sequencing project: providing services to taxonomists for standard genome sequencing and annotation.</title>
        <authorList>
            <consortium name="The Broad Institute Genomics Platform"/>
            <consortium name="The Broad Institute Genome Sequencing Center for Infectious Disease"/>
            <person name="Wu L."/>
            <person name="Ma J."/>
        </authorList>
    </citation>
    <scope>NUCLEOTIDE SEQUENCE [LARGE SCALE GENOMIC DNA]</scope>
    <source>
        <strain evidence="6">JCM 17458</strain>
    </source>
</reference>
<dbReference type="PANTHER" id="PTHR33376:SF7">
    <property type="entry name" value="C4-DICARBOXYLATE-BINDING PROTEIN DCTB"/>
    <property type="match status" value="1"/>
</dbReference>
<dbReference type="InterPro" id="IPR018389">
    <property type="entry name" value="DctP_fam"/>
</dbReference>
<accession>A0ABP8EFM6</accession>
<comment type="similarity">
    <text evidence="1">Belongs to the bacterial solute-binding protein 7 family.</text>
</comment>
<comment type="caution">
    <text evidence="5">The sequence shown here is derived from an EMBL/GenBank/DDBJ whole genome shotgun (WGS) entry which is preliminary data.</text>
</comment>
<name>A0ABP8EFM6_9MICO</name>
<evidence type="ECO:0000313" key="6">
    <source>
        <dbReference type="Proteomes" id="UP001501586"/>
    </source>
</evidence>
<dbReference type="EMBL" id="BAABAZ010000003">
    <property type="protein sequence ID" value="GAA4282726.1"/>
    <property type="molecule type" value="Genomic_DNA"/>
</dbReference>
<dbReference type="RefSeq" id="WP_236865259.1">
    <property type="nucleotide sequence ID" value="NZ_BAABAZ010000003.1"/>
</dbReference>
<keyword evidence="6" id="KW-1185">Reference proteome</keyword>
<keyword evidence="3 4" id="KW-0732">Signal</keyword>
<dbReference type="NCBIfam" id="NF037995">
    <property type="entry name" value="TRAP_S1"/>
    <property type="match status" value="1"/>
</dbReference>
<dbReference type="Gene3D" id="3.40.190.170">
    <property type="entry name" value="Bacterial extracellular solute-binding protein, family 7"/>
    <property type="match status" value="1"/>
</dbReference>
<protein>
    <recommendedName>
        <fullName evidence="7">TRAP-type C4-dicarboxylate transport system substrate-binding protein</fullName>
    </recommendedName>
</protein>
<evidence type="ECO:0000256" key="1">
    <source>
        <dbReference type="ARBA" id="ARBA00009023"/>
    </source>
</evidence>